<dbReference type="OrthoDB" id="434771at2759"/>
<dbReference type="InterPro" id="IPR037069">
    <property type="entry name" value="AcylCoA_DH/ox_N_sf"/>
</dbReference>
<dbReference type="InterPro" id="IPR013786">
    <property type="entry name" value="AcylCoA_DH/ox_N"/>
</dbReference>
<dbReference type="Gene3D" id="1.10.540.10">
    <property type="entry name" value="Acyl-CoA dehydrogenase/oxidase, N-terminal domain"/>
    <property type="match status" value="1"/>
</dbReference>
<name>A0A2C9LLP4_BIOGL</name>
<dbReference type="Proteomes" id="UP000076420">
    <property type="component" value="Unassembled WGS sequence"/>
</dbReference>
<dbReference type="STRING" id="6526.A0A2C9LLP4"/>
<evidence type="ECO:0000313" key="3">
    <source>
        <dbReference type="Proteomes" id="UP000076420"/>
    </source>
</evidence>
<protein>
    <recommendedName>
        <fullName evidence="1">Acyl-CoA dehydrogenase/oxidase N-terminal domain-containing protein</fullName>
    </recommendedName>
</protein>
<dbReference type="EnsemblMetazoa" id="BGLB032375-RA">
    <property type="protein sequence ID" value="BGLB032375-PA"/>
    <property type="gene ID" value="BGLB032375"/>
</dbReference>
<dbReference type="Pfam" id="PF02771">
    <property type="entry name" value="Acyl-CoA_dh_N"/>
    <property type="match status" value="1"/>
</dbReference>
<dbReference type="SUPFAM" id="SSF56645">
    <property type="entry name" value="Acyl-CoA dehydrogenase NM domain-like"/>
    <property type="match status" value="1"/>
</dbReference>
<sequence>MASFARQIARVRPLIKFNGDHAVRAASTTTESGGFSLQLSPEQLEFKTTARKFAREEILPKAAEYDRTGEYPWDLIKKAWSLGLMNTHIPTHCGKLLCYSVQYKVSI</sequence>
<accession>A0A2C9LLP4</accession>
<reference evidence="2" key="1">
    <citation type="submission" date="2020-05" db="UniProtKB">
        <authorList>
            <consortium name="EnsemblMetazoa"/>
        </authorList>
    </citation>
    <scope>IDENTIFICATION</scope>
    <source>
        <strain evidence="2">BB02</strain>
    </source>
</reference>
<dbReference type="AlphaFoldDB" id="A0A2C9LLP4"/>
<organism evidence="2 3">
    <name type="scientific">Biomphalaria glabrata</name>
    <name type="common">Bloodfluke planorb</name>
    <name type="synonym">Freshwater snail</name>
    <dbReference type="NCBI Taxonomy" id="6526"/>
    <lineage>
        <taxon>Eukaryota</taxon>
        <taxon>Metazoa</taxon>
        <taxon>Spiralia</taxon>
        <taxon>Lophotrochozoa</taxon>
        <taxon>Mollusca</taxon>
        <taxon>Gastropoda</taxon>
        <taxon>Heterobranchia</taxon>
        <taxon>Euthyneura</taxon>
        <taxon>Panpulmonata</taxon>
        <taxon>Hygrophila</taxon>
        <taxon>Lymnaeoidea</taxon>
        <taxon>Planorbidae</taxon>
        <taxon>Biomphalaria</taxon>
    </lineage>
</organism>
<dbReference type="VEuPathDB" id="VectorBase:BGLAX_029674"/>
<dbReference type="InterPro" id="IPR009100">
    <property type="entry name" value="AcylCoA_DH/oxidase_NM_dom_sf"/>
</dbReference>
<dbReference type="KEGG" id="bgt:106064411"/>
<gene>
    <name evidence="2" type="primary">106064411</name>
</gene>
<proteinExistence type="predicted"/>
<dbReference type="VEuPathDB" id="VectorBase:BGLB032375"/>
<dbReference type="GO" id="GO:0050660">
    <property type="term" value="F:flavin adenine dinucleotide binding"/>
    <property type="evidence" value="ECO:0007669"/>
    <property type="project" value="InterPro"/>
</dbReference>
<evidence type="ECO:0000313" key="2">
    <source>
        <dbReference type="EnsemblMetazoa" id="BGLB032375-PA"/>
    </source>
</evidence>
<evidence type="ECO:0000259" key="1">
    <source>
        <dbReference type="Pfam" id="PF02771"/>
    </source>
</evidence>
<feature type="domain" description="Acyl-CoA dehydrogenase/oxidase N-terminal" evidence="1">
    <location>
        <begin position="40"/>
        <end position="94"/>
    </location>
</feature>
<dbReference type="GO" id="GO:0016627">
    <property type="term" value="F:oxidoreductase activity, acting on the CH-CH group of donors"/>
    <property type="evidence" value="ECO:0007669"/>
    <property type="project" value="InterPro"/>
</dbReference>